<protein>
    <submittedName>
        <fullName evidence="3">Peptidase</fullName>
    </submittedName>
</protein>
<proteinExistence type="predicted"/>
<evidence type="ECO:0000313" key="4">
    <source>
        <dbReference type="Proteomes" id="UP000198462"/>
    </source>
</evidence>
<dbReference type="RefSeq" id="WP_088712218.1">
    <property type="nucleotide sequence ID" value="NZ_NFZT01000001.1"/>
</dbReference>
<organism evidence="3 4">
    <name type="scientific">Pacificimonas flava</name>
    <dbReference type="NCBI Taxonomy" id="1234595"/>
    <lineage>
        <taxon>Bacteria</taxon>
        <taxon>Pseudomonadati</taxon>
        <taxon>Pseudomonadota</taxon>
        <taxon>Alphaproteobacteria</taxon>
        <taxon>Sphingomonadales</taxon>
        <taxon>Sphingosinicellaceae</taxon>
        <taxon>Pacificimonas</taxon>
    </lineage>
</organism>
<dbReference type="CDD" id="cd04847">
    <property type="entry name" value="Peptidases_S8_Subtilisin_like_2"/>
    <property type="match status" value="1"/>
</dbReference>
<accession>A0A219B4X7</accession>
<feature type="domain" description="Peptidase S8/S53" evidence="2">
    <location>
        <begin position="286"/>
        <end position="634"/>
    </location>
</feature>
<feature type="compositionally biased region" description="Basic and acidic residues" evidence="1">
    <location>
        <begin position="7"/>
        <end position="37"/>
    </location>
</feature>
<dbReference type="InterPro" id="IPR036852">
    <property type="entry name" value="Peptidase_S8/S53_dom_sf"/>
</dbReference>
<keyword evidence="4" id="KW-1185">Reference proteome</keyword>
<dbReference type="InterPro" id="IPR034074">
    <property type="entry name" value="Y4bN_pept_dom"/>
</dbReference>
<dbReference type="GO" id="GO:0006508">
    <property type="term" value="P:proteolysis"/>
    <property type="evidence" value="ECO:0007669"/>
    <property type="project" value="InterPro"/>
</dbReference>
<feature type="region of interest" description="Disordered" evidence="1">
    <location>
        <begin position="1"/>
        <end position="37"/>
    </location>
</feature>
<reference evidence="4" key="1">
    <citation type="submission" date="2017-05" db="EMBL/GenBank/DDBJ databases">
        <authorList>
            <person name="Lin X."/>
        </authorList>
    </citation>
    <scope>NUCLEOTIDE SEQUENCE [LARGE SCALE GENOMIC DNA]</scope>
    <source>
        <strain evidence="4">JLT2012</strain>
    </source>
</reference>
<dbReference type="InterPro" id="IPR000209">
    <property type="entry name" value="Peptidase_S8/S53_dom"/>
</dbReference>
<dbReference type="Gene3D" id="3.40.50.200">
    <property type="entry name" value="Peptidase S8/S53 domain"/>
    <property type="match status" value="1"/>
</dbReference>
<evidence type="ECO:0000256" key="1">
    <source>
        <dbReference type="SAM" id="MobiDB-lite"/>
    </source>
</evidence>
<dbReference type="AlphaFoldDB" id="A0A219B4X7"/>
<dbReference type="EMBL" id="NFZT01000001">
    <property type="protein sequence ID" value="OWV33440.1"/>
    <property type="molecule type" value="Genomic_DNA"/>
</dbReference>
<dbReference type="Pfam" id="PF00082">
    <property type="entry name" value="Peptidase_S8"/>
    <property type="match status" value="1"/>
</dbReference>
<evidence type="ECO:0000259" key="2">
    <source>
        <dbReference type="Pfam" id="PF00082"/>
    </source>
</evidence>
<gene>
    <name evidence="3" type="ORF">B5C34_08180</name>
</gene>
<sequence>MAEPDNFDTRDRPHIPIDAFRETAAYERPPRNQERKPLRDDYAAHAARLLDQLAVALGDLPLPGDDARISLQGLKPGTIVEIATLPPAETSRTKAVKVPTALEFPTQDVVVLRSERNEDRTESALLFVPDDARMFLRGRISDYGRDPGNQRRPDVDRFEVVEEVRTLDTASLFTGDVDLAAPDLVWWELWVRQPVVLADRLVQAARNAGIDVHDDRLIFPDTTVLFLHGAAATVAMFAMRVPGAISEIRRATGTIEPFLDRGDAGVGQHDWVAELAQRVTAPSQDAPVVCTLDTGVAATHPLIAPGLRGAWAYDAEWGVDDHEPHGGHGTPLAGLVLYGDLEPLMNDARAVTLTHGAESMKLLPPHGFPPTKPPSYGVVTQGAVSAVEIEQPDKLRSFCIANSATDFPPSRPSTWSGALDQVAAGAMPGEGDENGPASERPKRLVVVATGNVSGGMAIDVLPSQPLEDPSQSWNVLTIGGFTRKEQPPAPPPVLNAAVPANHRSPFSRGSQSLPDDLTPIKPEVLFEAGNMMSDAAGFCGWDPAVSLLSAGSDIAAAPLVPFWATSAAAGLAGNFIGQLQSALPDLWPETHRALTVDSAHWPEPIRKNFIGRGAHWKTGSKAEKQQHLREFGYGVPDIGRAILSARNDATLVAQAEIQPFAIGADGRTGVFNEMHFYDLPWPKAALEQLENEIVTMKVTLSYFIEPNLTGKAATRPDTYRSFGLRFDMKKRLESKARFRSRISASQAKDGTETESETSCWLLGPKAIQAGSLHCDLWRGRAIDLAGHDAIAIFPVGGWWKSHAGQKRIEAKARYSLVISISAPGQGVDLYSEINTLVEAKELEVLLG</sequence>
<dbReference type="Proteomes" id="UP000198462">
    <property type="component" value="Unassembled WGS sequence"/>
</dbReference>
<name>A0A219B4X7_9SPHN</name>
<evidence type="ECO:0000313" key="3">
    <source>
        <dbReference type="EMBL" id="OWV33440.1"/>
    </source>
</evidence>
<comment type="caution">
    <text evidence="3">The sequence shown here is derived from an EMBL/GenBank/DDBJ whole genome shotgun (WGS) entry which is preliminary data.</text>
</comment>
<dbReference type="OrthoDB" id="9768989at2"/>
<dbReference type="SUPFAM" id="SSF52743">
    <property type="entry name" value="Subtilisin-like"/>
    <property type="match status" value="1"/>
</dbReference>
<dbReference type="GO" id="GO:0004252">
    <property type="term" value="F:serine-type endopeptidase activity"/>
    <property type="evidence" value="ECO:0007669"/>
    <property type="project" value="InterPro"/>
</dbReference>